<keyword evidence="1" id="KW-1133">Transmembrane helix</keyword>
<keyword evidence="1" id="KW-0812">Transmembrane</keyword>
<dbReference type="Proteomes" id="UP000024635">
    <property type="component" value="Unassembled WGS sequence"/>
</dbReference>
<accession>A0A016TLF6</accession>
<protein>
    <submittedName>
        <fullName evidence="2">Uncharacterized protein</fullName>
    </submittedName>
</protein>
<evidence type="ECO:0000313" key="3">
    <source>
        <dbReference type="Proteomes" id="UP000024635"/>
    </source>
</evidence>
<keyword evidence="1" id="KW-0472">Membrane</keyword>
<dbReference type="EMBL" id="JARK01001429">
    <property type="protein sequence ID" value="EYC03511.1"/>
    <property type="molecule type" value="Genomic_DNA"/>
</dbReference>
<organism evidence="2 3">
    <name type="scientific">Ancylostoma ceylanicum</name>
    <dbReference type="NCBI Taxonomy" id="53326"/>
    <lineage>
        <taxon>Eukaryota</taxon>
        <taxon>Metazoa</taxon>
        <taxon>Ecdysozoa</taxon>
        <taxon>Nematoda</taxon>
        <taxon>Chromadorea</taxon>
        <taxon>Rhabditida</taxon>
        <taxon>Rhabditina</taxon>
        <taxon>Rhabditomorpha</taxon>
        <taxon>Strongyloidea</taxon>
        <taxon>Ancylostomatidae</taxon>
        <taxon>Ancylostomatinae</taxon>
        <taxon>Ancylostoma</taxon>
    </lineage>
</organism>
<feature type="transmembrane region" description="Helical" evidence="1">
    <location>
        <begin position="32"/>
        <end position="56"/>
    </location>
</feature>
<proteinExistence type="predicted"/>
<reference evidence="3" key="1">
    <citation type="journal article" date="2015" name="Nat. Genet.">
        <title>The genome and transcriptome of the zoonotic hookworm Ancylostoma ceylanicum identify infection-specific gene families.</title>
        <authorList>
            <person name="Schwarz E.M."/>
            <person name="Hu Y."/>
            <person name="Antoshechkin I."/>
            <person name="Miller M.M."/>
            <person name="Sternberg P.W."/>
            <person name="Aroian R.V."/>
        </authorList>
    </citation>
    <scope>NUCLEOTIDE SEQUENCE</scope>
    <source>
        <strain evidence="3">HY135</strain>
    </source>
</reference>
<evidence type="ECO:0000313" key="2">
    <source>
        <dbReference type="EMBL" id="EYC03511.1"/>
    </source>
</evidence>
<dbReference type="OrthoDB" id="5863914at2759"/>
<sequence>MSCRTRPLGVQFLTKSVSRTKWHVVSHITAEMWMLICFFLPALLFCLCAFIAWLRVLRVNKRREKRETCGKYIDTQRTKQKNEVVCSIPIRVVDVETGKTFIYSSNEEIRPEC</sequence>
<evidence type="ECO:0000256" key="1">
    <source>
        <dbReference type="SAM" id="Phobius"/>
    </source>
</evidence>
<gene>
    <name evidence="2" type="primary">Acey_s0093.g2631</name>
    <name evidence="2" type="synonym">Acey-ZK816.1</name>
    <name evidence="2" type="ORF">Y032_0093g2631</name>
</gene>
<comment type="caution">
    <text evidence="2">The sequence shown here is derived from an EMBL/GenBank/DDBJ whole genome shotgun (WGS) entry which is preliminary data.</text>
</comment>
<dbReference type="AlphaFoldDB" id="A0A016TLF6"/>
<name>A0A016TLF6_9BILA</name>
<keyword evidence="3" id="KW-1185">Reference proteome</keyword>